<proteinExistence type="predicted"/>
<dbReference type="Gene3D" id="3.30.530.20">
    <property type="match status" value="1"/>
</dbReference>
<dbReference type="InterPro" id="IPR023393">
    <property type="entry name" value="START-like_dom_sf"/>
</dbReference>
<evidence type="ECO:0000313" key="2">
    <source>
        <dbReference type="Proteomes" id="UP000475545"/>
    </source>
</evidence>
<gene>
    <name evidence="1" type="ORF">GIY30_01045</name>
</gene>
<accession>A0A6L7GKB5</accession>
<dbReference type="AlphaFoldDB" id="A0A6L7GKB5"/>
<organism evidence="1 2">
    <name type="scientific">Gordonia mangrovi</name>
    <dbReference type="NCBI Taxonomy" id="2665643"/>
    <lineage>
        <taxon>Bacteria</taxon>
        <taxon>Bacillati</taxon>
        <taxon>Actinomycetota</taxon>
        <taxon>Actinomycetes</taxon>
        <taxon>Mycobacteriales</taxon>
        <taxon>Gordoniaceae</taxon>
        <taxon>Gordonia</taxon>
    </lineage>
</organism>
<protein>
    <submittedName>
        <fullName evidence="1">Uncharacterized protein</fullName>
    </submittedName>
</protein>
<evidence type="ECO:0000313" key="1">
    <source>
        <dbReference type="EMBL" id="MXP19952.1"/>
    </source>
</evidence>
<dbReference type="EMBL" id="WMBR01000001">
    <property type="protein sequence ID" value="MXP19952.1"/>
    <property type="molecule type" value="Genomic_DNA"/>
</dbReference>
<keyword evidence="2" id="KW-1185">Reference proteome</keyword>
<dbReference type="SUPFAM" id="SSF55961">
    <property type="entry name" value="Bet v1-like"/>
    <property type="match status" value="1"/>
</dbReference>
<comment type="caution">
    <text evidence="1">The sequence shown here is derived from an EMBL/GenBank/DDBJ whole genome shotgun (WGS) entry which is preliminary data.</text>
</comment>
<sequence>MLVGRGVALAVAAPVVAATASVAAVFLSGAHRRLGASVEEVRMSLPGDELLPTAQVQNDRACTLPAAPADVWPWIAQLGQDKAGFYSWEALENLAGCQIVGATRVHPEWQNIAVGDPFRLHPDVALRVARVEPGRALVVTSQGGDALGDMAIETTWAFCLSPIDGSTGSPATRLHLRERYCTPSRASRALTEATSVISALMSWRMMSNLAALVSVS</sequence>
<reference evidence="1 2" key="1">
    <citation type="submission" date="2019-11" db="EMBL/GenBank/DDBJ databases">
        <title>Gordonia sp. nov., a novel actinobacterium isolated from mangrove soil in Hainan.</title>
        <authorList>
            <person name="Huang X."/>
            <person name="Xie Y."/>
            <person name="Chu X."/>
            <person name="Xiao K."/>
        </authorList>
    </citation>
    <scope>NUCLEOTIDE SEQUENCE [LARGE SCALE GENOMIC DNA]</scope>
    <source>
        <strain evidence="1 2">HNM0687</strain>
    </source>
</reference>
<name>A0A6L7GKB5_9ACTN</name>
<dbReference type="Proteomes" id="UP000475545">
    <property type="component" value="Unassembled WGS sequence"/>
</dbReference>